<accession>A0AAW0CAA8</accession>
<keyword evidence="3" id="KW-1185">Reference proteome</keyword>
<sequence length="634" mass="72539">LDNIATLRLTTGLRQIERIELYIFPLLYQILLRHLDIMQLACVHNLHESEFDTMSTSLYSIFSAVEQRTARLAVIYKSNALDVKEGLSLFAFGMFQLFFGQHEHDPINYTLCTFQEEHDFVPEDLEELGPQNRDKESTAKAILEKVTPNILLNGILVEPELEHEAVLETKYLPQVTGVEPYTGMWTGQLTSLDGSAHEGKLSLVLIQKGDNLFGAAENYLAVMDVSGTIKNENCLTFTIMWPEGFAVVCEGKYNVETNMITGFWSLNLRDIMPSDLESALVETSPPTFAMTEQDSTTRTTPDLDEPNTPFLNPEDNWQDAGWVDGLIPLDSLSFEFRRPVLEDETRLTTHALSARERFIELRKRQILAWRFATLGKPWTKEEAMELLQLQSELLPSYSRLYNTVSQREIRQLVIHHRSCSSCHYSICGTRFFCIECMNDLCSEWVDLCMNCKEHTPQVIYYGFNHLRSHLLVKTTRHVHDGELRHIVSEARRITEQIKVPFKVPPLIVAASTHGEDLAQLECTPEKIQSQEGTCNHCKQAATYPFWVCIDCTWKTYVCTECEANDEFAKWDGVNTEHRYHHLLVLIFDNPPLPEVQIKDVTLQELKSQISALESRLVSLEVKLDGQFALLQALL</sequence>
<reference evidence="2 3" key="1">
    <citation type="journal article" date="2024" name="J Genomics">
        <title>Draft genome sequencing and assembly of Favolaschia claudopus CIRM-BRFM 2984 isolated from oak limbs.</title>
        <authorList>
            <person name="Navarro D."/>
            <person name="Drula E."/>
            <person name="Chaduli D."/>
            <person name="Cazenave R."/>
            <person name="Ahrendt S."/>
            <person name="Wang J."/>
            <person name="Lipzen A."/>
            <person name="Daum C."/>
            <person name="Barry K."/>
            <person name="Grigoriev I.V."/>
            <person name="Favel A."/>
            <person name="Rosso M.N."/>
            <person name="Martin F."/>
        </authorList>
    </citation>
    <scope>NUCLEOTIDE SEQUENCE [LARGE SCALE GENOMIC DNA]</scope>
    <source>
        <strain evidence="2 3">CIRM-BRFM 2984</strain>
    </source>
</reference>
<name>A0AAW0CAA8_9AGAR</name>
<protein>
    <recommendedName>
        <fullName evidence="4">ZZ-type domain-containing protein</fullName>
    </recommendedName>
</protein>
<organism evidence="2 3">
    <name type="scientific">Favolaschia claudopus</name>
    <dbReference type="NCBI Taxonomy" id="2862362"/>
    <lineage>
        <taxon>Eukaryota</taxon>
        <taxon>Fungi</taxon>
        <taxon>Dikarya</taxon>
        <taxon>Basidiomycota</taxon>
        <taxon>Agaricomycotina</taxon>
        <taxon>Agaricomycetes</taxon>
        <taxon>Agaricomycetidae</taxon>
        <taxon>Agaricales</taxon>
        <taxon>Marasmiineae</taxon>
        <taxon>Mycenaceae</taxon>
        <taxon>Favolaschia</taxon>
    </lineage>
</organism>
<feature type="non-terminal residue" evidence="2">
    <location>
        <position position="634"/>
    </location>
</feature>
<evidence type="ECO:0000256" key="1">
    <source>
        <dbReference type="SAM" id="MobiDB-lite"/>
    </source>
</evidence>
<evidence type="ECO:0000313" key="3">
    <source>
        <dbReference type="Proteomes" id="UP001362999"/>
    </source>
</evidence>
<feature type="non-terminal residue" evidence="2">
    <location>
        <position position="1"/>
    </location>
</feature>
<feature type="compositionally biased region" description="Polar residues" evidence="1">
    <location>
        <begin position="288"/>
        <end position="300"/>
    </location>
</feature>
<dbReference type="Proteomes" id="UP001362999">
    <property type="component" value="Unassembled WGS sequence"/>
</dbReference>
<dbReference type="AlphaFoldDB" id="A0AAW0CAA8"/>
<feature type="region of interest" description="Disordered" evidence="1">
    <location>
        <begin position="288"/>
        <end position="307"/>
    </location>
</feature>
<dbReference type="EMBL" id="JAWWNJ010000019">
    <property type="protein sequence ID" value="KAK7035665.1"/>
    <property type="molecule type" value="Genomic_DNA"/>
</dbReference>
<evidence type="ECO:0008006" key="4">
    <source>
        <dbReference type="Google" id="ProtNLM"/>
    </source>
</evidence>
<proteinExistence type="predicted"/>
<comment type="caution">
    <text evidence="2">The sequence shown here is derived from an EMBL/GenBank/DDBJ whole genome shotgun (WGS) entry which is preliminary data.</text>
</comment>
<dbReference type="SUPFAM" id="SSF57850">
    <property type="entry name" value="RING/U-box"/>
    <property type="match status" value="1"/>
</dbReference>
<gene>
    <name evidence="2" type="ORF">R3P38DRAFT_2487190</name>
</gene>
<evidence type="ECO:0000313" key="2">
    <source>
        <dbReference type="EMBL" id="KAK7035665.1"/>
    </source>
</evidence>